<reference evidence="2 3" key="1">
    <citation type="submission" date="2020-02" db="EMBL/GenBank/DDBJ databases">
        <authorList>
            <person name="Ferguson B K."/>
        </authorList>
    </citation>
    <scope>NUCLEOTIDE SEQUENCE [LARGE SCALE GENOMIC DNA]</scope>
</reference>
<proteinExistence type="predicted"/>
<dbReference type="EMBL" id="CADCXU010028865">
    <property type="protein sequence ID" value="CAB0015292.1"/>
    <property type="molecule type" value="Genomic_DNA"/>
</dbReference>
<keyword evidence="3" id="KW-1185">Reference proteome</keyword>
<dbReference type="OrthoDB" id="8195429at2759"/>
<gene>
    <name evidence="2" type="ORF">NTEN_LOCUS19632</name>
</gene>
<dbReference type="Proteomes" id="UP000479000">
    <property type="component" value="Unassembled WGS sequence"/>
</dbReference>
<sequence>MVESRHCNPLSRRHPSPLLTTRVPQPTPLSPSVARRMKGQRAVNGKSSPLMISNRQLETAIILV</sequence>
<protein>
    <submittedName>
        <fullName evidence="2">Uncharacterized protein</fullName>
    </submittedName>
</protein>
<evidence type="ECO:0000313" key="2">
    <source>
        <dbReference type="EMBL" id="CAB0015292.1"/>
    </source>
</evidence>
<name>A0A6H5HH34_9HEMI</name>
<dbReference type="AlphaFoldDB" id="A0A6H5HH34"/>
<evidence type="ECO:0000256" key="1">
    <source>
        <dbReference type="SAM" id="MobiDB-lite"/>
    </source>
</evidence>
<feature type="region of interest" description="Disordered" evidence="1">
    <location>
        <begin position="1"/>
        <end position="47"/>
    </location>
</feature>
<organism evidence="2 3">
    <name type="scientific">Nesidiocoris tenuis</name>
    <dbReference type="NCBI Taxonomy" id="355587"/>
    <lineage>
        <taxon>Eukaryota</taxon>
        <taxon>Metazoa</taxon>
        <taxon>Ecdysozoa</taxon>
        <taxon>Arthropoda</taxon>
        <taxon>Hexapoda</taxon>
        <taxon>Insecta</taxon>
        <taxon>Pterygota</taxon>
        <taxon>Neoptera</taxon>
        <taxon>Paraneoptera</taxon>
        <taxon>Hemiptera</taxon>
        <taxon>Heteroptera</taxon>
        <taxon>Panheteroptera</taxon>
        <taxon>Cimicomorpha</taxon>
        <taxon>Miridae</taxon>
        <taxon>Dicyphina</taxon>
        <taxon>Nesidiocoris</taxon>
    </lineage>
</organism>
<accession>A0A6H5HH34</accession>
<evidence type="ECO:0000313" key="3">
    <source>
        <dbReference type="Proteomes" id="UP000479000"/>
    </source>
</evidence>